<dbReference type="PANTHER" id="PTHR31832:SF52">
    <property type="entry name" value="B-BOX ZINC FINGER PROTEIN 21"/>
    <property type="match status" value="1"/>
</dbReference>
<evidence type="ECO:0000313" key="13">
    <source>
        <dbReference type="RefSeq" id="XP_010416445.1"/>
    </source>
</evidence>
<reference evidence="12" key="1">
    <citation type="journal article" date="2014" name="Nat. Commun.">
        <title>The emerging biofuel crop Camelina sativa retains a highly undifferentiated hexaploid genome structure.</title>
        <authorList>
            <person name="Kagale S."/>
            <person name="Koh C."/>
            <person name="Nixon J."/>
            <person name="Bollina V."/>
            <person name="Clarke W.E."/>
            <person name="Tuteja R."/>
            <person name="Spillane C."/>
            <person name="Robinson S.J."/>
            <person name="Links M.G."/>
            <person name="Clarke C."/>
            <person name="Higgins E.E."/>
            <person name="Huebert T."/>
            <person name="Sharpe A.G."/>
            <person name="Parkin I.A."/>
        </authorList>
    </citation>
    <scope>NUCLEOTIDE SEQUENCE [LARGE SCALE GENOMIC DNA]</scope>
    <source>
        <strain evidence="12">cv. DH55</strain>
    </source>
</reference>
<reference evidence="13" key="2">
    <citation type="submission" date="2025-08" db="UniProtKB">
        <authorList>
            <consortium name="RefSeq"/>
        </authorList>
    </citation>
    <scope>IDENTIFICATION</scope>
    <source>
        <tissue evidence="13">Leaf</tissue>
    </source>
</reference>
<protein>
    <submittedName>
        <fullName evidence="13">B-box zinc finger protein 21-like</fullName>
    </submittedName>
</protein>
<feature type="region of interest" description="Disordered" evidence="10">
    <location>
        <begin position="311"/>
        <end position="336"/>
    </location>
</feature>
<dbReference type="InterPro" id="IPR000315">
    <property type="entry name" value="Znf_B-box"/>
</dbReference>
<keyword evidence="8" id="KW-0539">Nucleus</keyword>
<evidence type="ECO:0000313" key="12">
    <source>
        <dbReference type="Proteomes" id="UP000694864"/>
    </source>
</evidence>
<dbReference type="GeneID" id="104702302"/>
<keyword evidence="12" id="KW-1185">Reference proteome</keyword>
<feature type="compositionally biased region" description="Low complexity" evidence="10">
    <location>
        <begin position="114"/>
        <end position="131"/>
    </location>
</feature>
<dbReference type="CDD" id="cd19821">
    <property type="entry name" value="Bbox1_BBX-like"/>
    <property type="match status" value="2"/>
</dbReference>
<feature type="domain" description="B box-type" evidence="11">
    <location>
        <begin position="1"/>
        <end position="47"/>
    </location>
</feature>
<feature type="compositionally biased region" description="Polar residues" evidence="10">
    <location>
        <begin position="152"/>
        <end position="167"/>
    </location>
</feature>
<keyword evidence="5" id="KW-0862">Zinc</keyword>
<evidence type="ECO:0000256" key="7">
    <source>
        <dbReference type="ARBA" id="ARBA00023163"/>
    </source>
</evidence>
<keyword evidence="2" id="KW-0479">Metal-binding</keyword>
<dbReference type="PANTHER" id="PTHR31832">
    <property type="entry name" value="B-BOX ZINC FINGER PROTEIN 22"/>
    <property type="match status" value="1"/>
</dbReference>
<dbReference type="Proteomes" id="UP000694864">
    <property type="component" value="Chromosome 7"/>
</dbReference>
<comment type="subcellular location">
    <subcellularLocation>
        <location evidence="1">Nucleus</location>
    </subcellularLocation>
</comment>
<dbReference type="InterPro" id="IPR051979">
    <property type="entry name" value="B-box_zinc_finger"/>
</dbReference>
<keyword evidence="4 9" id="KW-0863">Zinc-finger</keyword>
<evidence type="ECO:0000256" key="1">
    <source>
        <dbReference type="ARBA" id="ARBA00004123"/>
    </source>
</evidence>
<dbReference type="Pfam" id="PF00643">
    <property type="entry name" value="zf-B_box"/>
    <property type="match status" value="2"/>
</dbReference>
<evidence type="ECO:0000259" key="11">
    <source>
        <dbReference type="PROSITE" id="PS50119"/>
    </source>
</evidence>
<dbReference type="InterPro" id="IPR049808">
    <property type="entry name" value="CONSTANS-like_Bbox1"/>
</dbReference>
<evidence type="ECO:0000256" key="4">
    <source>
        <dbReference type="ARBA" id="ARBA00022771"/>
    </source>
</evidence>
<evidence type="ECO:0000256" key="5">
    <source>
        <dbReference type="ARBA" id="ARBA00022833"/>
    </source>
</evidence>
<feature type="domain" description="B box-type" evidence="11">
    <location>
        <begin position="55"/>
        <end position="102"/>
    </location>
</feature>
<keyword evidence="7" id="KW-0804">Transcription</keyword>
<evidence type="ECO:0000256" key="3">
    <source>
        <dbReference type="ARBA" id="ARBA00022737"/>
    </source>
</evidence>
<dbReference type="PROSITE" id="PS50119">
    <property type="entry name" value="ZF_BBOX"/>
    <property type="match status" value="2"/>
</dbReference>
<accession>A0ABM0SUT1</accession>
<keyword evidence="6" id="KW-0805">Transcription regulation</keyword>
<dbReference type="SMART" id="SM00336">
    <property type="entry name" value="BBOX"/>
    <property type="match status" value="2"/>
</dbReference>
<evidence type="ECO:0000256" key="8">
    <source>
        <dbReference type="ARBA" id="ARBA00023242"/>
    </source>
</evidence>
<evidence type="ECO:0000256" key="9">
    <source>
        <dbReference type="PROSITE-ProRule" id="PRU00024"/>
    </source>
</evidence>
<gene>
    <name evidence="13" type="primary">LOC104702302</name>
</gene>
<dbReference type="Gene3D" id="3.30.160.60">
    <property type="entry name" value="Classic Zinc Finger"/>
    <property type="match status" value="1"/>
</dbReference>
<evidence type="ECO:0000256" key="2">
    <source>
        <dbReference type="ARBA" id="ARBA00022723"/>
    </source>
</evidence>
<sequence length="336" mass="36946">MKIRCDVCDKEEASVFCTADEASLCGGCDHRVHHANKLASKHLRFSLLYPSSSNNTSPLCDICQDKKALLFCQQDRAILCKDCDSSIHAANEHTKKHDRFLLTGVKLSATSSVYKPTSSESSTSSNSQDCSVPGSSISNPPPLKKPLSLPPQTNNNNNSKIQPGDATINQWGSTSTISEYLIDTLPGWHVEDFLDSSLPPFGFSKSGDDDGVLPYVEAEDDSTKRNNNNTVSLPSKSLGIWVPQIPQTLPSSYPNDHYFSQDNNNIQFGMYNKGTSPEVQSYAPIQNMKQQGQNNKRWYDDGGFTVPQITPTPTTTATTFAHPSPLSSNKKSRSFW</sequence>
<evidence type="ECO:0000256" key="6">
    <source>
        <dbReference type="ARBA" id="ARBA00023015"/>
    </source>
</evidence>
<evidence type="ECO:0000256" key="10">
    <source>
        <dbReference type="SAM" id="MobiDB-lite"/>
    </source>
</evidence>
<proteinExistence type="predicted"/>
<feature type="region of interest" description="Disordered" evidence="10">
    <location>
        <begin position="114"/>
        <end position="167"/>
    </location>
</feature>
<organism evidence="12 13">
    <name type="scientific">Camelina sativa</name>
    <name type="common">False flax</name>
    <name type="synonym">Myagrum sativum</name>
    <dbReference type="NCBI Taxonomy" id="90675"/>
    <lineage>
        <taxon>Eukaryota</taxon>
        <taxon>Viridiplantae</taxon>
        <taxon>Streptophyta</taxon>
        <taxon>Embryophyta</taxon>
        <taxon>Tracheophyta</taxon>
        <taxon>Spermatophyta</taxon>
        <taxon>Magnoliopsida</taxon>
        <taxon>eudicotyledons</taxon>
        <taxon>Gunneridae</taxon>
        <taxon>Pentapetalae</taxon>
        <taxon>rosids</taxon>
        <taxon>malvids</taxon>
        <taxon>Brassicales</taxon>
        <taxon>Brassicaceae</taxon>
        <taxon>Camelineae</taxon>
        <taxon>Camelina</taxon>
    </lineage>
</organism>
<dbReference type="RefSeq" id="XP_010416445.1">
    <property type="nucleotide sequence ID" value="XM_010418143.2"/>
</dbReference>
<keyword evidence="3" id="KW-0677">Repeat</keyword>
<name>A0ABM0SUT1_CAMSA</name>